<dbReference type="GO" id="GO:0019752">
    <property type="term" value="P:carboxylic acid metabolic process"/>
    <property type="evidence" value="ECO:0007669"/>
    <property type="project" value="InterPro"/>
</dbReference>
<dbReference type="SUPFAM" id="SSF51569">
    <property type="entry name" value="Aldolase"/>
    <property type="match status" value="1"/>
</dbReference>
<evidence type="ECO:0000259" key="2">
    <source>
        <dbReference type="PROSITE" id="PS50991"/>
    </source>
</evidence>
<gene>
    <name evidence="3" type="ORF">S12H4_60521</name>
</gene>
<dbReference type="InterPro" id="IPR002034">
    <property type="entry name" value="AIPM/Hcit_synth_CS"/>
</dbReference>
<accession>X1W263</accession>
<feature type="domain" description="Pyruvate carboxyltransferase" evidence="2">
    <location>
        <begin position="1"/>
        <end position="133"/>
    </location>
</feature>
<dbReference type="Gene3D" id="3.20.20.70">
    <property type="entry name" value="Aldolase class I"/>
    <property type="match status" value="1"/>
</dbReference>
<evidence type="ECO:0000256" key="1">
    <source>
        <dbReference type="ARBA" id="ARBA00022679"/>
    </source>
</evidence>
<dbReference type="CDD" id="cd03174">
    <property type="entry name" value="DRE_TIM_metallolyase"/>
    <property type="match status" value="1"/>
</dbReference>
<sequence>AEELGLYTVFFPIDMTRADMNWVLSLIEKVATEGHMDALAVVDTFGGLAPHAVPNLIKKVKERIDKPIEVHFHDDFGLGAANTIMALAAGAEVMHTTICGIGERAGNTPYEDVALSLLTMYGVDLGIKYDKIYE</sequence>
<dbReference type="Pfam" id="PF00682">
    <property type="entry name" value="HMGL-like"/>
    <property type="match status" value="1"/>
</dbReference>
<name>X1W263_9ZZZZ</name>
<dbReference type="InterPro" id="IPR013785">
    <property type="entry name" value="Aldolase_TIM"/>
</dbReference>
<comment type="caution">
    <text evidence="3">The sequence shown here is derived from an EMBL/GenBank/DDBJ whole genome shotgun (WGS) entry which is preliminary data.</text>
</comment>
<feature type="non-terminal residue" evidence="3">
    <location>
        <position position="1"/>
    </location>
</feature>
<feature type="non-terminal residue" evidence="3">
    <location>
        <position position="134"/>
    </location>
</feature>
<dbReference type="InterPro" id="IPR000891">
    <property type="entry name" value="PYR_CT"/>
</dbReference>
<keyword evidence="1" id="KW-0808">Transferase</keyword>
<dbReference type="EMBL" id="BARW01039855">
    <property type="protein sequence ID" value="GAJ23155.1"/>
    <property type="molecule type" value="Genomic_DNA"/>
</dbReference>
<dbReference type="PANTHER" id="PTHR42880">
    <property type="entry name" value="HOMOCITRATE SYNTHASE"/>
    <property type="match status" value="1"/>
</dbReference>
<reference evidence="3" key="1">
    <citation type="journal article" date="2014" name="Front. Microbiol.">
        <title>High frequency of phylogenetically diverse reductive dehalogenase-homologous genes in deep subseafloor sedimentary metagenomes.</title>
        <authorList>
            <person name="Kawai M."/>
            <person name="Futagami T."/>
            <person name="Toyoda A."/>
            <person name="Takaki Y."/>
            <person name="Nishi S."/>
            <person name="Hori S."/>
            <person name="Arai W."/>
            <person name="Tsubouchi T."/>
            <person name="Morono Y."/>
            <person name="Uchiyama I."/>
            <person name="Ito T."/>
            <person name="Fujiyama A."/>
            <person name="Inagaki F."/>
            <person name="Takami H."/>
        </authorList>
    </citation>
    <scope>NUCLEOTIDE SEQUENCE</scope>
    <source>
        <strain evidence="3">Expedition CK06-06</strain>
    </source>
</reference>
<organism evidence="3">
    <name type="scientific">marine sediment metagenome</name>
    <dbReference type="NCBI Taxonomy" id="412755"/>
    <lineage>
        <taxon>unclassified sequences</taxon>
        <taxon>metagenomes</taxon>
        <taxon>ecological metagenomes</taxon>
    </lineage>
</organism>
<dbReference type="PROSITE" id="PS50991">
    <property type="entry name" value="PYR_CT"/>
    <property type="match status" value="1"/>
</dbReference>
<dbReference type="PROSITE" id="PS00816">
    <property type="entry name" value="AIPM_HOMOCIT_SYNTH_2"/>
    <property type="match status" value="1"/>
</dbReference>
<evidence type="ECO:0000313" key="3">
    <source>
        <dbReference type="EMBL" id="GAJ23155.1"/>
    </source>
</evidence>
<protein>
    <recommendedName>
        <fullName evidence="2">Pyruvate carboxyltransferase domain-containing protein</fullName>
    </recommendedName>
</protein>
<dbReference type="GO" id="GO:0046912">
    <property type="term" value="F:acyltransferase activity, acyl groups converted into alkyl on transfer"/>
    <property type="evidence" value="ECO:0007669"/>
    <property type="project" value="InterPro"/>
</dbReference>
<dbReference type="PANTHER" id="PTHR42880:SF1">
    <property type="entry name" value="ISOPROPYLMALATE_HOMOCITRATE_CITRAMALATE SYNTHASE FAMILY PROTEIN"/>
    <property type="match status" value="1"/>
</dbReference>
<dbReference type="AlphaFoldDB" id="X1W263"/>
<proteinExistence type="predicted"/>